<dbReference type="InterPro" id="IPR015798">
    <property type="entry name" value="Cu_amine_oxidase_C"/>
</dbReference>
<accession>A0ABT2H3G3</accession>
<evidence type="ECO:0000256" key="8">
    <source>
        <dbReference type="ARBA" id="ARBA00023002"/>
    </source>
</evidence>
<keyword evidence="8 12" id="KW-0560">Oxidoreductase</keyword>
<dbReference type="InterPro" id="IPR016182">
    <property type="entry name" value="Cu_amine_oxidase_N-reg"/>
</dbReference>
<dbReference type="InterPro" id="IPR049947">
    <property type="entry name" value="Cu_Am_Ox_Cu-bd"/>
</dbReference>
<dbReference type="PROSITE" id="PS01164">
    <property type="entry name" value="COPPER_AMINE_OXID_1"/>
    <property type="match status" value="1"/>
</dbReference>
<evidence type="ECO:0000259" key="14">
    <source>
        <dbReference type="Pfam" id="PF01179"/>
    </source>
</evidence>
<dbReference type="InterPro" id="IPR049948">
    <property type="entry name" value="Cu_Am_ox_TPQ-bd"/>
</dbReference>
<name>A0ABT2H3G3_9MICO</name>
<comment type="cofactor">
    <cofactor evidence="1">
        <name>Cu cation</name>
        <dbReference type="ChEBI" id="CHEBI:23378"/>
    </cofactor>
</comment>
<dbReference type="NCBIfam" id="NF008559">
    <property type="entry name" value="PRK11504.1"/>
    <property type="match status" value="1"/>
</dbReference>
<feature type="compositionally biased region" description="Basic and acidic residues" evidence="13">
    <location>
        <begin position="659"/>
        <end position="682"/>
    </location>
</feature>
<evidence type="ECO:0000256" key="10">
    <source>
        <dbReference type="ARBA" id="ARBA00023211"/>
    </source>
</evidence>
<dbReference type="Pfam" id="PF02728">
    <property type="entry name" value="Cu_amine_oxidN3"/>
    <property type="match status" value="1"/>
</dbReference>
<gene>
    <name evidence="17" type="ORF">N1032_12020</name>
</gene>
<dbReference type="PROSITE" id="PS01165">
    <property type="entry name" value="COPPER_AMINE_OXID_2"/>
    <property type="match status" value="1"/>
</dbReference>
<dbReference type="InterPro" id="IPR036460">
    <property type="entry name" value="Cu_amine_oxidase_C_sf"/>
</dbReference>
<dbReference type="EMBL" id="JANLCJ010000004">
    <property type="protein sequence ID" value="MCS5734465.1"/>
    <property type="molecule type" value="Genomic_DNA"/>
</dbReference>
<sequence length="690" mass="75773">MTSLRDTSPAASVAPDLTERLAPVLRTITADEIERVRDALAQAGLLGADTHVAYLGLAEPDKRPLLAGGAPDAASRRIRVMLVDMATALSQDVIVVPATGAVASVHDLDPVTDGQAPVVLLEFSLVEELVHRDERWLAAMAKRGLTDLSTLRVNPLSAGVLSVDEAGRRLQRCFTFVQKTPDDLGWAHPVDGVTVIVDVAGREVVDVIDYVELPVPQEDGNFHLASWVNEPPRPGLKPIEISQPEGPSFTIDDDGVLDWLGWRLQVGFDQREGLVLHNIGIRDPASGEVRPVLYRASIAEMMVPYGDPSPQRWFQNFFDCGEYLLGGFANSLELGCDCVGDITYLDAVMAGNDGHARVVPQAICIHEEDAGILWKHSDNWNGSSDSRRNRRLVVSFFVTVGNYDYGFYWYFSLDGTIELEVKATGVVFTSAYPGTGYRYASELAPGLGAPYHQHLFSARLDTMIDGLGNAVDELEAELVPRGPLNPTGTGFTQKVTRLATEQQAQRVADNARGRVWHVVNPSVTNRLGNPVGWVLAPEGQPALLADADSDIHKRATYATKHLWVTAYDPDENYPAGDFVNMHPGGSGLPEWTARDRSVDDADIVLWHTFGLTHFPRLEDWPIMPVDSAGFRFKPHNFFGRNPTLDIPEAVGDHCATGHGHHDDSEHPHEHHEHHEHPRENHQNHQIGGLA</sequence>
<evidence type="ECO:0000313" key="18">
    <source>
        <dbReference type="Proteomes" id="UP001165586"/>
    </source>
</evidence>
<dbReference type="Gene3D" id="3.10.450.40">
    <property type="match status" value="2"/>
</dbReference>
<keyword evidence="18" id="KW-1185">Reference proteome</keyword>
<evidence type="ECO:0000259" key="16">
    <source>
        <dbReference type="Pfam" id="PF21994"/>
    </source>
</evidence>
<evidence type="ECO:0000256" key="13">
    <source>
        <dbReference type="SAM" id="MobiDB-lite"/>
    </source>
</evidence>
<organism evidence="17 18">
    <name type="scientific">Herbiconiux daphne</name>
    <dbReference type="NCBI Taxonomy" id="2970914"/>
    <lineage>
        <taxon>Bacteria</taxon>
        <taxon>Bacillati</taxon>
        <taxon>Actinomycetota</taxon>
        <taxon>Actinomycetes</taxon>
        <taxon>Micrococcales</taxon>
        <taxon>Microbacteriaceae</taxon>
        <taxon>Herbiconiux</taxon>
    </lineage>
</organism>
<evidence type="ECO:0000256" key="2">
    <source>
        <dbReference type="ARBA" id="ARBA00001936"/>
    </source>
</evidence>
<evidence type="ECO:0000256" key="12">
    <source>
        <dbReference type="RuleBase" id="RU000672"/>
    </source>
</evidence>
<comment type="cofactor">
    <cofactor evidence="12">
        <name>Cu cation</name>
        <dbReference type="ChEBI" id="CHEBI:23378"/>
    </cofactor>
    <text evidence="12">Contains 1 topaquinone per subunit.</text>
</comment>
<keyword evidence="7 12" id="KW-0801">TPQ</keyword>
<feature type="domain" description="Copper amine oxidase N3-terminal" evidence="15">
    <location>
        <begin position="117"/>
        <end position="206"/>
    </location>
</feature>
<evidence type="ECO:0000256" key="6">
    <source>
        <dbReference type="ARBA" id="ARBA00022723"/>
    </source>
</evidence>
<comment type="similarity">
    <text evidence="4 12">Belongs to the copper/topaquinone oxidase family.</text>
</comment>
<dbReference type="SUPFAM" id="SSF49998">
    <property type="entry name" value="Amine oxidase catalytic domain"/>
    <property type="match status" value="1"/>
</dbReference>
<evidence type="ECO:0000256" key="1">
    <source>
        <dbReference type="ARBA" id="ARBA00001935"/>
    </source>
</evidence>
<dbReference type="InterPro" id="IPR015802">
    <property type="entry name" value="Cu_amine_oxidase_N3"/>
</dbReference>
<feature type="domain" description="AGAO-like N2" evidence="16">
    <location>
        <begin position="29"/>
        <end position="104"/>
    </location>
</feature>
<evidence type="ECO:0000256" key="3">
    <source>
        <dbReference type="ARBA" id="ARBA00001947"/>
    </source>
</evidence>
<comment type="cofactor">
    <cofactor evidence="3">
        <name>Zn(2+)</name>
        <dbReference type="ChEBI" id="CHEBI:29105"/>
    </cofactor>
</comment>
<dbReference type="Gene3D" id="2.70.98.20">
    <property type="entry name" value="Copper amine oxidase, catalytic domain"/>
    <property type="match status" value="1"/>
</dbReference>
<dbReference type="Pfam" id="PF21994">
    <property type="entry name" value="AGAO-like_N2"/>
    <property type="match status" value="1"/>
</dbReference>
<dbReference type="Pfam" id="PF01179">
    <property type="entry name" value="Cu_amine_oxid"/>
    <property type="match status" value="1"/>
</dbReference>
<keyword evidence="6 12" id="KW-0479">Metal-binding</keyword>
<feature type="domain" description="Copper amine oxidase catalytic" evidence="14">
    <location>
        <begin position="239"/>
        <end position="644"/>
    </location>
</feature>
<dbReference type="Proteomes" id="UP001165586">
    <property type="component" value="Unassembled WGS sequence"/>
</dbReference>
<reference evidence="17" key="1">
    <citation type="submission" date="2022-08" db="EMBL/GenBank/DDBJ databases">
        <authorList>
            <person name="Deng Y."/>
            <person name="Han X.-F."/>
            <person name="Zhang Y.-Q."/>
        </authorList>
    </citation>
    <scope>NUCLEOTIDE SEQUENCE</scope>
    <source>
        <strain evidence="17">CPCC 203386</strain>
    </source>
</reference>
<dbReference type="PANTHER" id="PTHR10638:SF86">
    <property type="entry name" value="COPPER AMINE OXIDASE 1-RELATED"/>
    <property type="match status" value="1"/>
</dbReference>
<keyword evidence="9 12" id="KW-0186">Copper</keyword>
<dbReference type="GO" id="GO:0008131">
    <property type="term" value="F:primary methylamine oxidase activity"/>
    <property type="evidence" value="ECO:0007669"/>
    <property type="project" value="UniProtKB-EC"/>
</dbReference>
<evidence type="ECO:0000256" key="5">
    <source>
        <dbReference type="ARBA" id="ARBA00011738"/>
    </source>
</evidence>
<evidence type="ECO:0000256" key="4">
    <source>
        <dbReference type="ARBA" id="ARBA00007983"/>
    </source>
</evidence>
<dbReference type="PANTHER" id="PTHR10638">
    <property type="entry name" value="COPPER AMINE OXIDASE"/>
    <property type="match status" value="1"/>
</dbReference>
<dbReference type="InterPro" id="IPR054157">
    <property type="entry name" value="AGAO-like_N2"/>
</dbReference>
<feature type="region of interest" description="Disordered" evidence="13">
    <location>
        <begin position="652"/>
        <end position="690"/>
    </location>
</feature>
<evidence type="ECO:0000256" key="11">
    <source>
        <dbReference type="ARBA" id="ARBA00048032"/>
    </source>
</evidence>
<comment type="catalytic activity">
    <reaction evidence="11">
        <text>a primary methyl amine + O2 + H2O = an aldehyde + H2O2 + NH4(+)</text>
        <dbReference type="Rhea" id="RHEA:16153"/>
        <dbReference type="ChEBI" id="CHEBI:15377"/>
        <dbReference type="ChEBI" id="CHEBI:15379"/>
        <dbReference type="ChEBI" id="CHEBI:16240"/>
        <dbReference type="ChEBI" id="CHEBI:17478"/>
        <dbReference type="ChEBI" id="CHEBI:28938"/>
        <dbReference type="ChEBI" id="CHEBI:228804"/>
        <dbReference type="EC" id="1.4.3.21"/>
    </reaction>
</comment>
<comment type="caution">
    <text evidence="17">The sequence shown here is derived from an EMBL/GenBank/DDBJ whole genome shotgun (WGS) entry which is preliminary data.</text>
</comment>
<comment type="PTM">
    <text evidence="12">Topaquinone (TPQ) is generated by copper-dependent autoxidation of a specific tyrosyl residue.</text>
</comment>
<comment type="subunit">
    <text evidence="5">Homodimer.</text>
</comment>
<dbReference type="SUPFAM" id="SSF54416">
    <property type="entry name" value="Amine oxidase N-terminal region"/>
    <property type="match status" value="2"/>
</dbReference>
<dbReference type="RefSeq" id="WP_259539331.1">
    <property type="nucleotide sequence ID" value="NZ_JANLCJ010000004.1"/>
</dbReference>
<protein>
    <recommendedName>
        <fullName evidence="12">Amine oxidase</fullName>
        <ecNumber evidence="12">1.4.3.-</ecNumber>
    </recommendedName>
</protein>
<comment type="cofactor">
    <cofactor evidence="2">
        <name>Mn(2+)</name>
        <dbReference type="ChEBI" id="CHEBI:29035"/>
    </cofactor>
</comment>
<evidence type="ECO:0000256" key="9">
    <source>
        <dbReference type="ARBA" id="ARBA00023008"/>
    </source>
</evidence>
<dbReference type="InterPro" id="IPR000269">
    <property type="entry name" value="Cu_amine_oxidase"/>
</dbReference>
<evidence type="ECO:0000256" key="7">
    <source>
        <dbReference type="ARBA" id="ARBA00022772"/>
    </source>
</evidence>
<evidence type="ECO:0000259" key="15">
    <source>
        <dbReference type="Pfam" id="PF02728"/>
    </source>
</evidence>
<keyword evidence="10" id="KW-0464">Manganese</keyword>
<proteinExistence type="inferred from homology"/>
<evidence type="ECO:0000313" key="17">
    <source>
        <dbReference type="EMBL" id="MCS5734465.1"/>
    </source>
</evidence>
<dbReference type="EC" id="1.4.3.-" evidence="12"/>